<dbReference type="STRING" id="225359.A0A2S4PNX1"/>
<dbReference type="AlphaFoldDB" id="A0A2S4PNX1"/>
<dbReference type="Proteomes" id="UP000237438">
    <property type="component" value="Unassembled WGS sequence"/>
</dbReference>
<feature type="compositionally biased region" description="Low complexity" evidence="1">
    <location>
        <begin position="55"/>
        <end position="71"/>
    </location>
</feature>
<reference evidence="3 4" key="1">
    <citation type="submission" date="2017-10" db="EMBL/GenBank/DDBJ databases">
        <title>Development of genomic resources for the powdery mildew, Erysiphe pulchra.</title>
        <authorList>
            <person name="Wadl P.A."/>
            <person name="Mack B.M."/>
            <person name="Moore G."/>
            <person name="Beltz S.B."/>
        </authorList>
    </citation>
    <scope>NUCLEOTIDE SEQUENCE [LARGE SCALE GENOMIC DNA]</scope>
    <source>
        <strain evidence="3">Cflorida</strain>
    </source>
</reference>
<keyword evidence="2" id="KW-0732">Signal</keyword>
<dbReference type="PANTHER" id="PTHR42047:SF1">
    <property type="entry name" value="PROTEIN, PUTATIVE (AFU_ORTHOLOGUE AFUA_6G03560)-RELATED"/>
    <property type="match status" value="1"/>
</dbReference>
<evidence type="ECO:0000313" key="3">
    <source>
        <dbReference type="EMBL" id="POS83727.1"/>
    </source>
</evidence>
<gene>
    <name evidence="3" type="ORF">EPUL_005147</name>
</gene>
<sequence length="236" mass="23957">MKYAALLTATLVTLAHSAPLDGEGLDNYGSYGTYGAYGSYGHYDASLDTAPKSLPAQDTPPASAAAAAPAAAPADAPADAPVAAQDAAPNNFVAVTTKSGDINVHLRPISANDADFTVFLARPYDANSGLGLYTNVAGGQGVFVTNEGELGYTQAHSGSSPSGSINMPFQYTPGTEPGTTGTLTFNSNSFVACPVDDQAGVYQIYASGAPNFSKPDCIGVGVATSTYTGTPAYQYN</sequence>
<feature type="chain" id="PRO_5015714170" description="Cell wall protein PhiA" evidence="2">
    <location>
        <begin position="18"/>
        <end position="236"/>
    </location>
</feature>
<dbReference type="OrthoDB" id="5430620at2759"/>
<dbReference type="InterPro" id="IPR052820">
    <property type="entry name" value="PhiA_domain"/>
</dbReference>
<name>A0A2S4PNX1_9PEZI</name>
<accession>A0A2S4PNX1</accession>
<protein>
    <recommendedName>
        <fullName evidence="5">Cell wall protein PhiA</fullName>
    </recommendedName>
</protein>
<dbReference type="EMBL" id="PEDP01001397">
    <property type="protein sequence ID" value="POS83727.1"/>
    <property type="molecule type" value="Genomic_DNA"/>
</dbReference>
<dbReference type="PANTHER" id="PTHR42047">
    <property type="entry name" value="PROTEIN, PUTATIVE (AFU_ORTHOLOGUE AFUA_6G03560)-RELATED"/>
    <property type="match status" value="1"/>
</dbReference>
<proteinExistence type="predicted"/>
<feature type="region of interest" description="Disordered" evidence="1">
    <location>
        <begin position="51"/>
        <end position="71"/>
    </location>
</feature>
<evidence type="ECO:0000313" key="4">
    <source>
        <dbReference type="Proteomes" id="UP000237438"/>
    </source>
</evidence>
<keyword evidence="4" id="KW-1185">Reference proteome</keyword>
<comment type="caution">
    <text evidence="3">The sequence shown here is derived from an EMBL/GenBank/DDBJ whole genome shotgun (WGS) entry which is preliminary data.</text>
</comment>
<evidence type="ECO:0000256" key="2">
    <source>
        <dbReference type="SAM" id="SignalP"/>
    </source>
</evidence>
<evidence type="ECO:0008006" key="5">
    <source>
        <dbReference type="Google" id="ProtNLM"/>
    </source>
</evidence>
<feature type="signal peptide" evidence="2">
    <location>
        <begin position="1"/>
        <end position="17"/>
    </location>
</feature>
<evidence type="ECO:0000256" key="1">
    <source>
        <dbReference type="SAM" id="MobiDB-lite"/>
    </source>
</evidence>
<organism evidence="3 4">
    <name type="scientific">Erysiphe pulchra</name>
    <dbReference type="NCBI Taxonomy" id="225359"/>
    <lineage>
        <taxon>Eukaryota</taxon>
        <taxon>Fungi</taxon>
        <taxon>Dikarya</taxon>
        <taxon>Ascomycota</taxon>
        <taxon>Pezizomycotina</taxon>
        <taxon>Leotiomycetes</taxon>
        <taxon>Erysiphales</taxon>
        <taxon>Erysiphaceae</taxon>
        <taxon>Erysiphe</taxon>
    </lineage>
</organism>